<keyword evidence="3" id="KW-0805">Transcription regulation</keyword>
<accession>A0A7W8HZN6</accession>
<evidence type="ECO:0000256" key="5">
    <source>
        <dbReference type="ARBA" id="ARBA00023163"/>
    </source>
</evidence>
<feature type="domain" description="Response regulatory" evidence="7">
    <location>
        <begin position="5"/>
        <end position="121"/>
    </location>
</feature>
<name>A0A7W8HZN6_9CAUL</name>
<feature type="modified residue" description="4-aspartylphosphate" evidence="6">
    <location>
        <position position="54"/>
    </location>
</feature>
<evidence type="ECO:0000259" key="7">
    <source>
        <dbReference type="PROSITE" id="PS50110"/>
    </source>
</evidence>
<dbReference type="InterPro" id="IPR050595">
    <property type="entry name" value="Bact_response_regulator"/>
</dbReference>
<dbReference type="Gene3D" id="3.40.50.2300">
    <property type="match status" value="1"/>
</dbReference>
<evidence type="ECO:0000256" key="1">
    <source>
        <dbReference type="ARBA" id="ARBA00022553"/>
    </source>
</evidence>
<keyword evidence="4 8" id="KW-0238">DNA-binding</keyword>
<keyword evidence="2" id="KW-0902">Two-component regulatory system</keyword>
<dbReference type="PANTHER" id="PTHR44591">
    <property type="entry name" value="STRESS RESPONSE REGULATOR PROTEIN 1"/>
    <property type="match status" value="1"/>
</dbReference>
<dbReference type="InterPro" id="IPR001789">
    <property type="entry name" value="Sig_transdc_resp-reg_receiver"/>
</dbReference>
<dbReference type="PROSITE" id="PS50110">
    <property type="entry name" value="RESPONSE_REGULATORY"/>
    <property type="match status" value="1"/>
</dbReference>
<evidence type="ECO:0000313" key="9">
    <source>
        <dbReference type="Proteomes" id="UP000566663"/>
    </source>
</evidence>
<evidence type="ECO:0000256" key="3">
    <source>
        <dbReference type="ARBA" id="ARBA00023015"/>
    </source>
</evidence>
<dbReference type="FunFam" id="3.40.50.2300:FF:000001">
    <property type="entry name" value="DNA-binding response regulator PhoB"/>
    <property type="match status" value="1"/>
</dbReference>
<protein>
    <submittedName>
        <fullName evidence="8">DNA-binding response OmpR family regulator</fullName>
    </submittedName>
</protein>
<dbReference type="EMBL" id="JACHFZ010000005">
    <property type="protein sequence ID" value="MBB5292818.1"/>
    <property type="molecule type" value="Genomic_DNA"/>
</dbReference>
<dbReference type="GO" id="GO:0003677">
    <property type="term" value="F:DNA binding"/>
    <property type="evidence" value="ECO:0007669"/>
    <property type="project" value="UniProtKB-KW"/>
</dbReference>
<evidence type="ECO:0000256" key="2">
    <source>
        <dbReference type="ARBA" id="ARBA00023012"/>
    </source>
</evidence>
<dbReference type="SUPFAM" id="SSF52172">
    <property type="entry name" value="CheY-like"/>
    <property type="match status" value="1"/>
</dbReference>
<dbReference type="RefSeq" id="WP_183255638.1">
    <property type="nucleotide sequence ID" value="NZ_BAAAFF010000001.1"/>
</dbReference>
<evidence type="ECO:0000256" key="6">
    <source>
        <dbReference type="PROSITE-ProRule" id="PRU00169"/>
    </source>
</evidence>
<gene>
    <name evidence="8" type="ORF">HNQ67_002355</name>
</gene>
<keyword evidence="5" id="KW-0804">Transcription</keyword>
<evidence type="ECO:0000256" key="4">
    <source>
        <dbReference type="ARBA" id="ARBA00023125"/>
    </source>
</evidence>
<keyword evidence="9" id="KW-1185">Reference proteome</keyword>
<keyword evidence="1 6" id="KW-0597">Phosphoprotein</keyword>
<dbReference type="SMART" id="SM00448">
    <property type="entry name" value="REC"/>
    <property type="match status" value="1"/>
</dbReference>
<reference evidence="8 9" key="1">
    <citation type="submission" date="2020-08" db="EMBL/GenBank/DDBJ databases">
        <title>Genomic Encyclopedia of Type Strains, Phase IV (KMG-IV): sequencing the most valuable type-strain genomes for metagenomic binning, comparative biology and taxonomic classification.</title>
        <authorList>
            <person name="Goeker M."/>
        </authorList>
    </citation>
    <scope>NUCLEOTIDE SEQUENCE [LARGE SCALE GENOMIC DNA]</scope>
    <source>
        <strain evidence="8 9">DSM 25335</strain>
    </source>
</reference>
<organism evidence="8 9">
    <name type="scientific">Brevundimonas basaltis</name>
    <dbReference type="NCBI Taxonomy" id="472166"/>
    <lineage>
        <taxon>Bacteria</taxon>
        <taxon>Pseudomonadati</taxon>
        <taxon>Pseudomonadota</taxon>
        <taxon>Alphaproteobacteria</taxon>
        <taxon>Caulobacterales</taxon>
        <taxon>Caulobacteraceae</taxon>
        <taxon>Brevundimonas</taxon>
    </lineage>
</organism>
<comment type="caution">
    <text evidence="8">The sequence shown here is derived from an EMBL/GenBank/DDBJ whole genome shotgun (WGS) entry which is preliminary data.</text>
</comment>
<evidence type="ECO:0000313" key="8">
    <source>
        <dbReference type="EMBL" id="MBB5292818.1"/>
    </source>
</evidence>
<dbReference type="Proteomes" id="UP000566663">
    <property type="component" value="Unassembled WGS sequence"/>
</dbReference>
<proteinExistence type="predicted"/>
<dbReference type="PANTHER" id="PTHR44591:SF3">
    <property type="entry name" value="RESPONSE REGULATORY DOMAIN-CONTAINING PROTEIN"/>
    <property type="match status" value="1"/>
</dbReference>
<dbReference type="GO" id="GO:0000160">
    <property type="term" value="P:phosphorelay signal transduction system"/>
    <property type="evidence" value="ECO:0007669"/>
    <property type="project" value="UniProtKB-KW"/>
</dbReference>
<dbReference type="CDD" id="cd17574">
    <property type="entry name" value="REC_OmpR"/>
    <property type="match status" value="1"/>
</dbReference>
<dbReference type="AlphaFoldDB" id="A0A7W8HZN6"/>
<dbReference type="Pfam" id="PF00072">
    <property type="entry name" value="Response_reg"/>
    <property type="match status" value="1"/>
</dbReference>
<dbReference type="InterPro" id="IPR011006">
    <property type="entry name" value="CheY-like_superfamily"/>
</dbReference>
<sequence length="132" mass="14600">MKPLHVLIAEDDRHLAALLRQTLEAEGFRVTAAEDGDEAVAKADIYAPDLIILDAMMPVLDGFAVLKHLRSASRHRRIPILMLTAMRGEADVRRALAGGASDYLAKPFRPDQLVQRVRRLAEARSGPVRDLP</sequence>